<keyword evidence="2" id="KW-1185">Reference proteome</keyword>
<protein>
    <submittedName>
        <fullName evidence="1">41449_t:CDS:1</fullName>
    </submittedName>
</protein>
<accession>A0ABN7V2X4</accession>
<evidence type="ECO:0000313" key="1">
    <source>
        <dbReference type="EMBL" id="CAG8723655.1"/>
    </source>
</evidence>
<evidence type="ECO:0000313" key="2">
    <source>
        <dbReference type="Proteomes" id="UP000789901"/>
    </source>
</evidence>
<sequence length="43" mass="5222">MRWFTIPVNEKVPQCYCDKKLEIEKTVKSSRNDKFSYLIIEQI</sequence>
<dbReference type="EMBL" id="CAJVQB010008829">
    <property type="protein sequence ID" value="CAG8723655.1"/>
    <property type="molecule type" value="Genomic_DNA"/>
</dbReference>
<proteinExistence type="predicted"/>
<dbReference type="Proteomes" id="UP000789901">
    <property type="component" value="Unassembled WGS sequence"/>
</dbReference>
<organism evidence="1 2">
    <name type="scientific">Gigaspora margarita</name>
    <dbReference type="NCBI Taxonomy" id="4874"/>
    <lineage>
        <taxon>Eukaryota</taxon>
        <taxon>Fungi</taxon>
        <taxon>Fungi incertae sedis</taxon>
        <taxon>Mucoromycota</taxon>
        <taxon>Glomeromycotina</taxon>
        <taxon>Glomeromycetes</taxon>
        <taxon>Diversisporales</taxon>
        <taxon>Gigasporaceae</taxon>
        <taxon>Gigaspora</taxon>
    </lineage>
</organism>
<gene>
    <name evidence="1" type="ORF">GMARGA_LOCUS13736</name>
</gene>
<name>A0ABN7V2X4_GIGMA</name>
<reference evidence="1 2" key="1">
    <citation type="submission" date="2021-06" db="EMBL/GenBank/DDBJ databases">
        <authorList>
            <person name="Kallberg Y."/>
            <person name="Tangrot J."/>
            <person name="Rosling A."/>
        </authorList>
    </citation>
    <scope>NUCLEOTIDE SEQUENCE [LARGE SCALE GENOMIC DNA]</scope>
    <source>
        <strain evidence="1 2">120-4 pot B 10/14</strain>
    </source>
</reference>
<comment type="caution">
    <text evidence="1">The sequence shown here is derived from an EMBL/GenBank/DDBJ whole genome shotgun (WGS) entry which is preliminary data.</text>
</comment>